<reference evidence="4 5" key="1">
    <citation type="journal article" date="2010" name="Stand. Genomic Sci.">
        <title>Complete genome sequence of Conexibacter woesei type strain (ID131577).</title>
        <authorList>
            <person name="Pukall R."/>
            <person name="Lapidus A."/>
            <person name="Glavina Del Rio T."/>
            <person name="Copeland A."/>
            <person name="Tice H."/>
            <person name="Cheng J.-F."/>
            <person name="Lucas S."/>
            <person name="Chen F."/>
            <person name="Nolan M."/>
            <person name="Bruce D."/>
            <person name="Goodwin L."/>
            <person name="Pitluck S."/>
            <person name="Mavromatis K."/>
            <person name="Ivanova N."/>
            <person name="Ovchinnikova G."/>
            <person name="Pati A."/>
            <person name="Chen A."/>
            <person name="Palaniappan K."/>
            <person name="Land M."/>
            <person name="Hauser L."/>
            <person name="Chang Y.-J."/>
            <person name="Jeffries C.D."/>
            <person name="Chain P."/>
            <person name="Meincke L."/>
            <person name="Sims D."/>
            <person name="Brettin T."/>
            <person name="Detter J.C."/>
            <person name="Rohde M."/>
            <person name="Goeker M."/>
            <person name="Bristow J."/>
            <person name="Eisen J.A."/>
            <person name="Markowitz V."/>
            <person name="Kyrpides N.C."/>
            <person name="Klenk H.-P."/>
            <person name="Hugenholtz P."/>
        </authorList>
    </citation>
    <scope>NUCLEOTIDE SEQUENCE [LARGE SCALE GENOMIC DNA]</scope>
    <source>
        <strain evidence="5">DSM 14684 / CIP 108061 / JCM 11494 / NBRC 100937 / ID131577</strain>
    </source>
</reference>
<dbReference type="InterPro" id="IPR001647">
    <property type="entry name" value="HTH_TetR"/>
</dbReference>
<feature type="DNA-binding region" description="H-T-H motif" evidence="2">
    <location>
        <begin position="44"/>
        <end position="63"/>
    </location>
</feature>
<dbReference type="Proteomes" id="UP000008229">
    <property type="component" value="Chromosome"/>
</dbReference>
<dbReference type="EMBL" id="CP001854">
    <property type="protein sequence ID" value="ADB52416.1"/>
    <property type="molecule type" value="Genomic_DNA"/>
</dbReference>
<dbReference type="InterPro" id="IPR050109">
    <property type="entry name" value="HTH-type_TetR-like_transc_reg"/>
</dbReference>
<reference evidence="5" key="2">
    <citation type="submission" date="2010-01" db="EMBL/GenBank/DDBJ databases">
        <title>The complete genome of Conexibacter woesei DSM 14684.</title>
        <authorList>
            <consortium name="US DOE Joint Genome Institute (JGI-PGF)"/>
            <person name="Lucas S."/>
            <person name="Copeland A."/>
            <person name="Lapidus A."/>
            <person name="Glavina del Rio T."/>
            <person name="Dalin E."/>
            <person name="Tice H."/>
            <person name="Bruce D."/>
            <person name="Goodwin L."/>
            <person name="Pitluck S."/>
            <person name="Kyrpides N."/>
            <person name="Mavromatis K."/>
            <person name="Ivanova N."/>
            <person name="Mikhailova N."/>
            <person name="Chertkov O."/>
            <person name="Brettin T."/>
            <person name="Detter J.C."/>
            <person name="Han C."/>
            <person name="Larimer F."/>
            <person name="Land M."/>
            <person name="Hauser L."/>
            <person name="Markowitz V."/>
            <person name="Cheng J.-F."/>
            <person name="Hugenholtz P."/>
            <person name="Woyke T."/>
            <person name="Wu D."/>
            <person name="Pukall R."/>
            <person name="Steenblock K."/>
            <person name="Schneider S."/>
            <person name="Klenk H.-P."/>
            <person name="Eisen J.A."/>
        </authorList>
    </citation>
    <scope>NUCLEOTIDE SEQUENCE [LARGE SCALE GENOMIC DNA]</scope>
    <source>
        <strain evidence="5">DSM 14684 / CIP 108061 / JCM 11494 / NBRC 100937 / ID131577</strain>
    </source>
</reference>
<keyword evidence="5" id="KW-1185">Reference proteome</keyword>
<dbReference type="HOGENOM" id="CLU_069356_12_4_11"/>
<evidence type="ECO:0000313" key="4">
    <source>
        <dbReference type="EMBL" id="ADB52416.1"/>
    </source>
</evidence>
<gene>
    <name evidence="4" type="ordered locus">Cwoe_3999</name>
</gene>
<dbReference type="Gene3D" id="1.10.357.10">
    <property type="entry name" value="Tetracycline Repressor, domain 2"/>
    <property type="match status" value="1"/>
</dbReference>
<dbReference type="RefSeq" id="WP_012935467.1">
    <property type="nucleotide sequence ID" value="NC_013739.1"/>
</dbReference>
<dbReference type="OrthoDB" id="1669699at2"/>
<dbReference type="Pfam" id="PF17932">
    <property type="entry name" value="TetR_C_24"/>
    <property type="match status" value="1"/>
</dbReference>
<dbReference type="SUPFAM" id="SSF48498">
    <property type="entry name" value="Tetracyclin repressor-like, C-terminal domain"/>
    <property type="match status" value="1"/>
</dbReference>
<dbReference type="InterPro" id="IPR036271">
    <property type="entry name" value="Tet_transcr_reg_TetR-rel_C_sf"/>
</dbReference>
<dbReference type="PANTHER" id="PTHR30055">
    <property type="entry name" value="HTH-TYPE TRANSCRIPTIONAL REGULATOR RUTR"/>
    <property type="match status" value="1"/>
</dbReference>
<accession>D3F3Q1</accession>
<dbReference type="Pfam" id="PF00440">
    <property type="entry name" value="TetR_N"/>
    <property type="match status" value="1"/>
</dbReference>
<dbReference type="InterPro" id="IPR009057">
    <property type="entry name" value="Homeodomain-like_sf"/>
</dbReference>
<name>D3F3Q1_CONWI</name>
<proteinExistence type="predicted"/>
<dbReference type="PRINTS" id="PR00455">
    <property type="entry name" value="HTHTETR"/>
</dbReference>
<dbReference type="PROSITE" id="PS50977">
    <property type="entry name" value="HTH_TETR_2"/>
    <property type="match status" value="1"/>
</dbReference>
<dbReference type="GO" id="GO:0003700">
    <property type="term" value="F:DNA-binding transcription factor activity"/>
    <property type="evidence" value="ECO:0007669"/>
    <property type="project" value="TreeGrafter"/>
</dbReference>
<dbReference type="GO" id="GO:0000976">
    <property type="term" value="F:transcription cis-regulatory region binding"/>
    <property type="evidence" value="ECO:0007669"/>
    <property type="project" value="TreeGrafter"/>
</dbReference>
<protein>
    <submittedName>
        <fullName evidence="4">Transcriptional regulator, TetR family</fullName>
    </submittedName>
</protein>
<evidence type="ECO:0000313" key="5">
    <source>
        <dbReference type="Proteomes" id="UP000008229"/>
    </source>
</evidence>
<dbReference type="AlphaFoldDB" id="D3F3Q1"/>
<dbReference type="SUPFAM" id="SSF46689">
    <property type="entry name" value="Homeodomain-like"/>
    <property type="match status" value="1"/>
</dbReference>
<dbReference type="KEGG" id="cwo:Cwoe_3999"/>
<evidence type="ECO:0000256" key="1">
    <source>
        <dbReference type="ARBA" id="ARBA00023125"/>
    </source>
</evidence>
<evidence type="ECO:0000259" key="3">
    <source>
        <dbReference type="PROSITE" id="PS50977"/>
    </source>
</evidence>
<sequence length="207" mass="22456">MASTTSATSTRSADLWADVKPAAARRMLLAAVDAFAAEGYSAATTRDIAERAGMSPAAVYVHYRSKADLLYAISLVGSQSSLDAVTAALEEETDPVQRLRGYVSAFVAWHAHNHTLARVIQYELKALTPEHFDEVDALRRRRAGLLRSELRRGARAGAFQIDDQATTALAILSMGIDVARWYTRSPSPRVLGTRYADLAVRLVGAHG</sequence>
<dbReference type="PANTHER" id="PTHR30055:SF200">
    <property type="entry name" value="HTH-TYPE TRANSCRIPTIONAL REPRESSOR BDCR"/>
    <property type="match status" value="1"/>
</dbReference>
<dbReference type="STRING" id="469383.Cwoe_3999"/>
<dbReference type="InterPro" id="IPR041490">
    <property type="entry name" value="KstR2_TetR_C"/>
</dbReference>
<feature type="domain" description="HTH tetR-type" evidence="3">
    <location>
        <begin position="21"/>
        <end position="81"/>
    </location>
</feature>
<evidence type="ECO:0000256" key="2">
    <source>
        <dbReference type="PROSITE-ProRule" id="PRU00335"/>
    </source>
</evidence>
<dbReference type="eggNOG" id="COG1309">
    <property type="taxonomic scope" value="Bacteria"/>
</dbReference>
<organism evidence="4 5">
    <name type="scientific">Conexibacter woesei (strain DSM 14684 / CCUG 47730 / CIP 108061 / JCM 11494 / NBRC 100937 / ID131577)</name>
    <dbReference type="NCBI Taxonomy" id="469383"/>
    <lineage>
        <taxon>Bacteria</taxon>
        <taxon>Bacillati</taxon>
        <taxon>Actinomycetota</taxon>
        <taxon>Thermoleophilia</taxon>
        <taxon>Solirubrobacterales</taxon>
        <taxon>Conexibacteraceae</taxon>
        <taxon>Conexibacter</taxon>
    </lineage>
</organism>
<keyword evidence="1 2" id="KW-0238">DNA-binding</keyword>